<dbReference type="GO" id="GO:0050793">
    <property type="term" value="P:regulation of developmental process"/>
    <property type="evidence" value="ECO:0007669"/>
    <property type="project" value="InterPro"/>
</dbReference>
<feature type="region of interest" description="Disordered" evidence="1">
    <location>
        <begin position="64"/>
        <end position="103"/>
    </location>
</feature>
<dbReference type="EMBL" id="BT141874">
    <property type="protein sequence ID" value="AFK41668.1"/>
    <property type="molecule type" value="mRNA"/>
</dbReference>
<feature type="compositionally biased region" description="Polar residues" evidence="1">
    <location>
        <begin position="94"/>
        <end position="103"/>
    </location>
</feature>
<dbReference type="PANTHER" id="PTHR34663:SF21">
    <property type="entry name" value="PROTEIN, PUTATIVE-RELATED"/>
    <property type="match status" value="1"/>
</dbReference>
<organism evidence="3">
    <name type="scientific">Lotus japonicus</name>
    <name type="common">Lotus corniculatus var. japonicus</name>
    <dbReference type="NCBI Taxonomy" id="34305"/>
    <lineage>
        <taxon>Eukaryota</taxon>
        <taxon>Viridiplantae</taxon>
        <taxon>Streptophyta</taxon>
        <taxon>Embryophyta</taxon>
        <taxon>Tracheophyta</taxon>
        <taxon>Spermatophyta</taxon>
        <taxon>Magnoliopsida</taxon>
        <taxon>eudicotyledons</taxon>
        <taxon>Gunneridae</taxon>
        <taxon>Pentapetalae</taxon>
        <taxon>rosids</taxon>
        <taxon>fabids</taxon>
        <taxon>Fabales</taxon>
        <taxon>Fabaceae</taxon>
        <taxon>Papilionoideae</taxon>
        <taxon>50 kb inversion clade</taxon>
        <taxon>NPAAA clade</taxon>
        <taxon>Hologalegina</taxon>
        <taxon>robinioid clade</taxon>
        <taxon>Loteae</taxon>
        <taxon>Lotus</taxon>
    </lineage>
</organism>
<name>I3SN26_LOTJA</name>
<feature type="chain" id="PRO_5003678758" evidence="2">
    <location>
        <begin position="27"/>
        <end position="103"/>
    </location>
</feature>
<dbReference type="InterPro" id="IPR044700">
    <property type="entry name" value="PIP2/PIPL1"/>
</dbReference>
<sequence length="103" mass="10904">MTSTILKTQAFLVLFLFMNHALMVLEDRPLSVVERGNSAAGGEVEDFFDWLSVGLGAIKQSGPSPGVGHKFTNSDTLGGIKDSGPSSGGKGHEFTNSYTLGRD</sequence>
<feature type="signal peptide" evidence="2">
    <location>
        <begin position="1"/>
        <end position="26"/>
    </location>
</feature>
<protein>
    <submittedName>
        <fullName evidence="3">Uncharacterized protein</fullName>
    </submittedName>
</protein>
<dbReference type="PANTHER" id="PTHR34663">
    <property type="entry name" value="OS06G0637400 PROTEIN"/>
    <property type="match status" value="1"/>
</dbReference>
<reference evidence="3" key="1">
    <citation type="submission" date="2012-05" db="EMBL/GenBank/DDBJ databases">
        <authorList>
            <person name="Krishnakumar V."/>
            <person name="Cheung F."/>
            <person name="Xiao Y."/>
            <person name="Chan A."/>
            <person name="Moskal W.A."/>
            <person name="Town C.D."/>
        </authorList>
    </citation>
    <scope>NUCLEOTIDE SEQUENCE</scope>
</reference>
<accession>I3SN26</accession>
<proteinExistence type="evidence at transcript level"/>
<keyword evidence="2" id="KW-0732">Signal</keyword>
<evidence type="ECO:0000256" key="2">
    <source>
        <dbReference type="SAM" id="SignalP"/>
    </source>
</evidence>
<dbReference type="AlphaFoldDB" id="I3SN26"/>
<evidence type="ECO:0000313" key="3">
    <source>
        <dbReference type="EMBL" id="AFK41668.1"/>
    </source>
</evidence>
<evidence type="ECO:0000256" key="1">
    <source>
        <dbReference type="SAM" id="MobiDB-lite"/>
    </source>
</evidence>
<dbReference type="GO" id="GO:0045087">
    <property type="term" value="P:innate immune response"/>
    <property type="evidence" value="ECO:0007669"/>
    <property type="project" value="InterPro"/>
</dbReference>